<evidence type="ECO:0000313" key="1">
    <source>
        <dbReference type="EMBL" id="WJZ85780.1"/>
    </source>
</evidence>
<proteinExistence type="predicted"/>
<accession>A0ABY9BSQ8</accession>
<dbReference type="Proteomes" id="UP001227230">
    <property type="component" value="Chromosome 4"/>
</dbReference>
<protein>
    <submittedName>
        <fullName evidence="1">Uncharacterized protein</fullName>
    </submittedName>
</protein>
<dbReference type="InterPro" id="IPR012340">
    <property type="entry name" value="NA-bd_OB-fold"/>
</dbReference>
<sequence length="97" mass="10906">MKRVAIKNLKRELLQAQEEVKRIQSTPLVISQFMEMANQKYGIVGSTTELLEPSDSVTLHCHSNALVDVLSLDANSSILLLSQSEKPYVTYNDIEGW</sequence>
<name>A0ABY9BSQ8_VITVI</name>
<dbReference type="Gene3D" id="2.40.50.140">
    <property type="entry name" value="Nucleic acid-binding proteins"/>
    <property type="match status" value="1"/>
</dbReference>
<evidence type="ECO:0000313" key="2">
    <source>
        <dbReference type="Proteomes" id="UP001227230"/>
    </source>
</evidence>
<dbReference type="EMBL" id="CP126651">
    <property type="protein sequence ID" value="WJZ85780.1"/>
    <property type="molecule type" value="Genomic_DNA"/>
</dbReference>
<organism evidence="1 2">
    <name type="scientific">Vitis vinifera</name>
    <name type="common">Grape</name>
    <dbReference type="NCBI Taxonomy" id="29760"/>
    <lineage>
        <taxon>Eukaryota</taxon>
        <taxon>Viridiplantae</taxon>
        <taxon>Streptophyta</taxon>
        <taxon>Embryophyta</taxon>
        <taxon>Tracheophyta</taxon>
        <taxon>Spermatophyta</taxon>
        <taxon>Magnoliopsida</taxon>
        <taxon>eudicotyledons</taxon>
        <taxon>Gunneridae</taxon>
        <taxon>Pentapetalae</taxon>
        <taxon>rosids</taxon>
        <taxon>Vitales</taxon>
        <taxon>Vitaceae</taxon>
        <taxon>Viteae</taxon>
        <taxon>Vitis</taxon>
    </lineage>
</organism>
<keyword evidence="2" id="KW-1185">Reference proteome</keyword>
<gene>
    <name evidence="1" type="ORF">VitviT2T_005298</name>
</gene>
<reference evidence="1 2" key="1">
    <citation type="journal article" date="2023" name="Hortic Res">
        <title>The complete reference genome for grapevine (Vitis vinifera L.) genetics and breeding.</title>
        <authorList>
            <person name="Shi X."/>
            <person name="Cao S."/>
            <person name="Wang X."/>
            <person name="Huang S."/>
            <person name="Wang Y."/>
            <person name="Liu Z."/>
            <person name="Liu W."/>
            <person name="Leng X."/>
            <person name="Peng Y."/>
            <person name="Wang N."/>
            <person name="Wang Y."/>
            <person name="Ma Z."/>
            <person name="Xu X."/>
            <person name="Zhang F."/>
            <person name="Xue H."/>
            <person name="Zhong H."/>
            <person name="Wang Y."/>
            <person name="Zhang K."/>
            <person name="Velt A."/>
            <person name="Avia K."/>
            <person name="Holtgrawe D."/>
            <person name="Grimplet J."/>
            <person name="Matus J.T."/>
            <person name="Ware D."/>
            <person name="Wu X."/>
            <person name="Wang H."/>
            <person name="Liu C."/>
            <person name="Fang Y."/>
            <person name="Rustenholz C."/>
            <person name="Cheng Z."/>
            <person name="Xiao H."/>
            <person name="Zhou Y."/>
        </authorList>
    </citation>
    <scope>NUCLEOTIDE SEQUENCE [LARGE SCALE GENOMIC DNA]</scope>
    <source>
        <strain evidence="2">cv. Pinot noir / PN40024</strain>
        <tissue evidence="1">Leaf</tissue>
    </source>
</reference>